<dbReference type="Proteomes" id="UP001324115">
    <property type="component" value="Unassembled WGS sequence"/>
</dbReference>
<dbReference type="PANTHER" id="PTHR46434">
    <property type="entry name" value="GENETIC INTERACTOR OF PROHIBITINS 3, MITOCHONDRIAL"/>
    <property type="match status" value="1"/>
</dbReference>
<organism evidence="2 3">
    <name type="scientific">Quercus rubra</name>
    <name type="common">Northern red oak</name>
    <name type="synonym">Quercus borealis</name>
    <dbReference type="NCBI Taxonomy" id="3512"/>
    <lineage>
        <taxon>Eukaryota</taxon>
        <taxon>Viridiplantae</taxon>
        <taxon>Streptophyta</taxon>
        <taxon>Embryophyta</taxon>
        <taxon>Tracheophyta</taxon>
        <taxon>Spermatophyta</taxon>
        <taxon>Magnoliopsida</taxon>
        <taxon>eudicotyledons</taxon>
        <taxon>Gunneridae</taxon>
        <taxon>Pentapetalae</taxon>
        <taxon>rosids</taxon>
        <taxon>fabids</taxon>
        <taxon>Fagales</taxon>
        <taxon>Fagaceae</taxon>
        <taxon>Quercus</taxon>
    </lineage>
</organism>
<evidence type="ECO:0000313" key="3">
    <source>
        <dbReference type="Proteomes" id="UP001324115"/>
    </source>
</evidence>
<evidence type="ECO:0000256" key="1">
    <source>
        <dbReference type="SAM" id="MobiDB-lite"/>
    </source>
</evidence>
<reference evidence="2 3" key="1">
    <citation type="journal article" date="2023" name="G3 (Bethesda)">
        <title>A haplotype-resolved chromosome-scale genome for Quercus rubra L. provides insights into the genetics of adaptive traits for red oak species.</title>
        <authorList>
            <person name="Kapoor B."/>
            <person name="Jenkins J."/>
            <person name="Schmutz J."/>
            <person name="Zhebentyayeva T."/>
            <person name="Kuelheim C."/>
            <person name="Coggeshall M."/>
            <person name="Heim C."/>
            <person name="Lasky J.R."/>
            <person name="Leites L."/>
            <person name="Islam-Faridi N."/>
            <person name="Romero-Severson J."/>
            <person name="DeLeo V.L."/>
            <person name="Lucas S.M."/>
            <person name="Lazic D."/>
            <person name="Gailing O."/>
            <person name="Carlson J."/>
            <person name="Staton M."/>
        </authorList>
    </citation>
    <scope>NUCLEOTIDE SEQUENCE [LARGE SCALE GENOMIC DNA]</scope>
    <source>
        <strain evidence="2">Pseudo-F2</strain>
    </source>
</reference>
<dbReference type="PANTHER" id="PTHR46434:SF1">
    <property type="entry name" value="GENETIC INTERACTOR OF PROHIBITINS 3, MITOCHONDRIAL"/>
    <property type="match status" value="1"/>
</dbReference>
<comment type="caution">
    <text evidence="2">The sequence shown here is derived from an EMBL/GenBank/DDBJ whole genome shotgun (WGS) entry which is preliminary data.</text>
</comment>
<protein>
    <submittedName>
        <fullName evidence="2">Uncharacterized protein</fullName>
    </submittedName>
</protein>
<dbReference type="InterPro" id="IPR050896">
    <property type="entry name" value="Mito_lipid_metab_GTPase"/>
</dbReference>
<evidence type="ECO:0000313" key="2">
    <source>
        <dbReference type="EMBL" id="KAK4607995.1"/>
    </source>
</evidence>
<keyword evidence="3" id="KW-1185">Reference proteome</keyword>
<dbReference type="AlphaFoldDB" id="A0AAN7G9M5"/>
<proteinExistence type="predicted"/>
<name>A0AAN7G9M5_QUERU</name>
<accession>A0AAN7G9M5</accession>
<feature type="region of interest" description="Disordered" evidence="1">
    <location>
        <begin position="233"/>
        <end position="262"/>
    </location>
</feature>
<gene>
    <name evidence="2" type="ORF">RGQ29_001711</name>
</gene>
<dbReference type="EMBL" id="JAXUIC010000001">
    <property type="protein sequence ID" value="KAK4607995.1"/>
    <property type="molecule type" value="Genomic_DNA"/>
</dbReference>
<sequence length="262" mass="29055">MEITRNPLPLSALVEGFTCKTRTLSTLAFSSSPRRRIPIITHIPISFTLLRNRNFRAGEAGGLCAVPFIEALWEGEGSDGGEFAAGLDFDHTIGRRLASTEGRATDFYGEAGFGDDRGEFGGVEAREVGELPRMVMVSKRLVHINKELRQRTYSIKAGHTVHIAVLMRLDIEESSVDSIYITVWGLWASPYLLLHMGKTGKRTDNARRTFWPSVAVAGFTVSKIVSKADQALNKRHQNEKKRITESYSTQKSNIAPGHGNYC</sequence>
<dbReference type="GO" id="GO:0005739">
    <property type="term" value="C:mitochondrion"/>
    <property type="evidence" value="ECO:0007669"/>
    <property type="project" value="TreeGrafter"/>
</dbReference>